<organism evidence="2 3">
    <name type="scientific">Argiope bruennichi</name>
    <name type="common">Wasp spider</name>
    <name type="synonym">Aranea bruennichi</name>
    <dbReference type="NCBI Taxonomy" id="94029"/>
    <lineage>
        <taxon>Eukaryota</taxon>
        <taxon>Metazoa</taxon>
        <taxon>Ecdysozoa</taxon>
        <taxon>Arthropoda</taxon>
        <taxon>Chelicerata</taxon>
        <taxon>Arachnida</taxon>
        <taxon>Araneae</taxon>
        <taxon>Araneomorphae</taxon>
        <taxon>Entelegynae</taxon>
        <taxon>Araneoidea</taxon>
        <taxon>Araneidae</taxon>
        <taxon>Argiope</taxon>
    </lineage>
</organism>
<dbReference type="Proteomes" id="UP000807504">
    <property type="component" value="Unassembled WGS sequence"/>
</dbReference>
<dbReference type="AlphaFoldDB" id="A0A8T0FAD1"/>
<feature type="coiled-coil region" evidence="1">
    <location>
        <begin position="121"/>
        <end position="148"/>
    </location>
</feature>
<reference evidence="2" key="2">
    <citation type="submission" date="2020-06" db="EMBL/GenBank/DDBJ databases">
        <authorList>
            <person name="Sheffer M."/>
        </authorList>
    </citation>
    <scope>NUCLEOTIDE SEQUENCE</scope>
</reference>
<comment type="caution">
    <text evidence="2">The sequence shown here is derived from an EMBL/GenBank/DDBJ whole genome shotgun (WGS) entry which is preliminary data.</text>
</comment>
<protein>
    <submittedName>
        <fullName evidence="2">Uncharacterized protein</fullName>
    </submittedName>
</protein>
<dbReference type="OrthoDB" id="6437063at2759"/>
<sequence length="317" mass="36454">MHSIASKRYSISRRDLSKISSDSGISEDIKESLEKAQCSSKVKHIGAKNNVDKILQLSANVKKRNKRKLDDEEPGSSTNFTSQEYLDKKLILQQLREKEKQLKIAIAYEKLRKEQPVFLDSEILNQKIADYERLLQEARNEYKMKNIMCVNLQLTNTIQKIVGKTKTNSKQKGFSASQRKHIEDLLAKKKELNRRIGVRRKEIAEMDEDILKLKKTVSTNKQKKSKRMDAHVLNDTSTKAADLEELERLEENNEKVADRVHLLSGIIQSLVPYAGSRWQEDSDLLDMMEECEKVSKCRFDDLAEINALLTSVCSVNL</sequence>
<evidence type="ECO:0000313" key="2">
    <source>
        <dbReference type="EMBL" id="KAF8786320.1"/>
    </source>
</evidence>
<reference evidence="2" key="1">
    <citation type="journal article" date="2020" name="bioRxiv">
        <title>Chromosome-level reference genome of the European wasp spider Argiope bruennichi: a resource for studies on range expansion and evolutionary adaptation.</title>
        <authorList>
            <person name="Sheffer M.M."/>
            <person name="Hoppe A."/>
            <person name="Krehenwinkel H."/>
            <person name="Uhl G."/>
            <person name="Kuss A.W."/>
            <person name="Jensen L."/>
            <person name="Jensen C."/>
            <person name="Gillespie R.G."/>
            <person name="Hoff K.J."/>
            <person name="Prost S."/>
        </authorList>
    </citation>
    <scope>NUCLEOTIDE SEQUENCE</scope>
</reference>
<gene>
    <name evidence="2" type="ORF">HNY73_008053</name>
</gene>
<accession>A0A8T0FAD1</accession>
<name>A0A8T0FAD1_ARGBR</name>
<dbReference type="EMBL" id="JABXBU010000015">
    <property type="protein sequence ID" value="KAF8786320.1"/>
    <property type="molecule type" value="Genomic_DNA"/>
</dbReference>
<evidence type="ECO:0000313" key="3">
    <source>
        <dbReference type="Proteomes" id="UP000807504"/>
    </source>
</evidence>
<keyword evidence="3" id="KW-1185">Reference proteome</keyword>
<feature type="coiled-coil region" evidence="1">
    <location>
        <begin position="175"/>
        <end position="202"/>
    </location>
</feature>
<keyword evidence="1" id="KW-0175">Coiled coil</keyword>
<evidence type="ECO:0000256" key="1">
    <source>
        <dbReference type="SAM" id="Coils"/>
    </source>
</evidence>
<proteinExistence type="predicted"/>